<evidence type="ECO:0000256" key="2">
    <source>
        <dbReference type="ARBA" id="ARBA00008612"/>
    </source>
</evidence>
<feature type="domain" description="NADP-dependent oxidoreductase" evidence="10">
    <location>
        <begin position="89"/>
        <end position="230"/>
    </location>
</feature>
<dbReference type="GO" id="GO:0017109">
    <property type="term" value="C:glutamate-cysteine ligase complex"/>
    <property type="evidence" value="ECO:0007669"/>
    <property type="project" value="TreeGrafter"/>
</dbReference>
<dbReference type="PANTHER" id="PTHR13295:SF4">
    <property type="entry name" value="GLUTAMATE--CYSTEINE LIGASE REGULATORY SUBUNIT"/>
    <property type="match status" value="1"/>
</dbReference>
<evidence type="ECO:0000256" key="6">
    <source>
        <dbReference type="ARBA" id="ARBA00030406"/>
    </source>
</evidence>
<dbReference type="GO" id="GO:0016491">
    <property type="term" value="F:oxidoreductase activity"/>
    <property type="evidence" value="ECO:0007669"/>
    <property type="project" value="UniProtKB-KW"/>
</dbReference>
<dbReference type="AlphaFoldDB" id="A0A2S4PU45"/>
<evidence type="ECO:0000256" key="1">
    <source>
        <dbReference type="ARBA" id="ARBA00005006"/>
    </source>
</evidence>
<dbReference type="InterPro" id="IPR023210">
    <property type="entry name" value="NADP_OxRdtase_dom"/>
</dbReference>
<dbReference type="UniPathway" id="UPA00142">
    <property type="reaction ID" value="UER00209"/>
</dbReference>
<evidence type="ECO:0000259" key="10">
    <source>
        <dbReference type="Pfam" id="PF00248"/>
    </source>
</evidence>
<name>A0A2S4PU45_9PEZI</name>
<evidence type="ECO:0000256" key="7">
    <source>
        <dbReference type="ARBA" id="ARBA00031154"/>
    </source>
</evidence>
<proteinExistence type="inferred from homology"/>
<dbReference type="EMBL" id="PEDP01000562">
    <property type="protein sequence ID" value="POS85565.1"/>
    <property type="molecule type" value="Genomic_DNA"/>
</dbReference>
<dbReference type="Pfam" id="PF00248">
    <property type="entry name" value="Aldo_ket_red"/>
    <property type="match status" value="1"/>
</dbReference>
<sequence>MARLILSTNNITLENLPTGRKSNSELSESELSKALRYKLRETQDNFSYLKYFDEKAEGTQTQPQVSSLALEYLSGYYIPKVDVSASPLSEERSQYEITVKIFYLSRADMKNKEYANDAVKFVMRKLDIEYIDLLIVSFSRGLSDGEFEKEEDFSEEDIEENIATWTTLSHLKERGVVRKLGVADFNTSKLNKFLKRVRVSPKVNQLNVKNCCNVAPSLLELAKLEEIELLTHRDSRSILPNFLLSEILKLDLPSHSDQSSDDVENVLSSKWVVKYSAVIRDRGVIEYKGYFAAIELLKS</sequence>
<gene>
    <name evidence="11" type="ORF">EPUL_003004</name>
</gene>
<dbReference type="SUPFAM" id="SSF51430">
    <property type="entry name" value="NAD(P)-linked oxidoreductase"/>
    <property type="match status" value="1"/>
</dbReference>
<dbReference type="GO" id="GO:0006750">
    <property type="term" value="P:glutathione biosynthetic process"/>
    <property type="evidence" value="ECO:0007669"/>
    <property type="project" value="UniProtKB-UniPathway"/>
</dbReference>
<reference evidence="11 12" key="1">
    <citation type="submission" date="2017-10" db="EMBL/GenBank/DDBJ databases">
        <title>Development of genomic resources for the powdery mildew, Erysiphe pulchra.</title>
        <authorList>
            <person name="Wadl P.A."/>
            <person name="Mack B.M."/>
            <person name="Moore G."/>
            <person name="Beltz S.B."/>
        </authorList>
    </citation>
    <scope>NUCLEOTIDE SEQUENCE [LARGE SCALE GENOMIC DNA]</scope>
    <source>
        <strain evidence="11">Cflorida</strain>
    </source>
</reference>
<organism evidence="11 12">
    <name type="scientific">Erysiphe pulchra</name>
    <dbReference type="NCBI Taxonomy" id="225359"/>
    <lineage>
        <taxon>Eukaryota</taxon>
        <taxon>Fungi</taxon>
        <taxon>Dikarya</taxon>
        <taxon>Ascomycota</taxon>
        <taxon>Pezizomycotina</taxon>
        <taxon>Leotiomycetes</taxon>
        <taxon>Erysiphales</taxon>
        <taxon>Erysiphaceae</taxon>
        <taxon>Erysiphe</taxon>
    </lineage>
</organism>
<evidence type="ECO:0000313" key="11">
    <source>
        <dbReference type="EMBL" id="POS85565.1"/>
    </source>
</evidence>
<evidence type="ECO:0000313" key="12">
    <source>
        <dbReference type="Proteomes" id="UP000237438"/>
    </source>
</evidence>
<dbReference type="OrthoDB" id="5596051at2759"/>
<dbReference type="GO" id="GO:0035226">
    <property type="term" value="F:glutamate-cysteine ligase catalytic subunit binding"/>
    <property type="evidence" value="ECO:0007669"/>
    <property type="project" value="InterPro"/>
</dbReference>
<dbReference type="Proteomes" id="UP000237438">
    <property type="component" value="Unassembled WGS sequence"/>
</dbReference>
<evidence type="ECO:0000256" key="8">
    <source>
        <dbReference type="ARBA" id="ARBA00031732"/>
    </source>
</evidence>
<comment type="caution">
    <text evidence="11">The sequence shown here is derived from an EMBL/GenBank/DDBJ whole genome shotgun (WGS) entry which is preliminary data.</text>
</comment>
<dbReference type="Gene3D" id="3.20.20.100">
    <property type="entry name" value="NADP-dependent oxidoreductase domain"/>
    <property type="match status" value="1"/>
</dbReference>
<evidence type="ECO:0000256" key="3">
    <source>
        <dbReference type="ARBA" id="ARBA00011532"/>
    </source>
</evidence>
<keyword evidence="12" id="KW-1185">Reference proteome</keyword>
<comment type="subunit">
    <text evidence="3">Heterodimer of a catalytic heavy chain and a regulatory light chain.</text>
</comment>
<dbReference type="GO" id="GO:0030234">
    <property type="term" value="F:enzyme regulator activity"/>
    <property type="evidence" value="ECO:0007669"/>
    <property type="project" value="TreeGrafter"/>
</dbReference>
<dbReference type="STRING" id="225359.A0A2S4PU45"/>
<keyword evidence="4" id="KW-0317">Glutathione biosynthesis</keyword>
<dbReference type="InterPro" id="IPR032963">
    <property type="entry name" value="Gclm"/>
</dbReference>
<comment type="similarity">
    <text evidence="2">Belongs to the aldo/keto reductase family. Glutamate--cysteine ligase light chain subfamily.</text>
</comment>
<evidence type="ECO:0000256" key="4">
    <source>
        <dbReference type="ARBA" id="ARBA00022684"/>
    </source>
</evidence>
<evidence type="ECO:0000256" key="9">
    <source>
        <dbReference type="ARBA" id="ARBA00032926"/>
    </source>
</evidence>
<keyword evidence="5" id="KW-0560">Oxidoreductase</keyword>
<evidence type="ECO:0000256" key="5">
    <source>
        <dbReference type="ARBA" id="ARBA00023002"/>
    </source>
</evidence>
<comment type="pathway">
    <text evidence="1">Sulfur metabolism; glutathione biosynthesis; glutathione from L-cysteine and L-glutamate: step 1/2.</text>
</comment>
<dbReference type="InterPro" id="IPR036812">
    <property type="entry name" value="NAD(P)_OxRdtase_dom_sf"/>
</dbReference>
<accession>A0A2S4PU45</accession>
<protein>
    <recommendedName>
        <fullName evidence="8">GCS light chain</fullName>
    </recommendedName>
    <alternativeName>
        <fullName evidence="6">Gamma-ECS regulatory subunit</fullName>
    </alternativeName>
    <alternativeName>
        <fullName evidence="9">Gamma-glutamylcysteine synthetase regulatory subunit</fullName>
    </alternativeName>
    <alternativeName>
        <fullName evidence="7">Glutamate--cysteine ligase modifier subunit</fullName>
    </alternativeName>
</protein>
<dbReference type="PANTHER" id="PTHR13295">
    <property type="entry name" value="GLUTAMATE CYSTEINE LIGASE REGULATORY SUBUNIT"/>
    <property type="match status" value="1"/>
</dbReference>